<feature type="domain" description="Heparinase II/III-like C-terminal" evidence="3">
    <location>
        <begin position="519"/>
        <end position="729"/>
    </location>
</feature>
<evidence type="ECO:0000256" key="2">
    <source>
        <dbReference type="SAM" id="Phobius"/>
    </source>
</evidence>
<keyword evidence="2" id="KW-0472">Membrane</keyword>
<proteinExistence type="predicted"/>
<keyword evidence="2" id="KW-1133">Transmembrane helix</keyword>
<keyword evidence="2" id="KW-0812">Transmembrane</keyword>
<dbReference type="Pfam" id="PF16332">
    <property type="entry name" value="DUF4962"/>
    <property type="match status" value="1"/>
</dbReference>
<dbReference type="STRING" id="1328759.A0A5C2S134"/>
<feature type="transmembrane region" description="Helical" evidence="2">
    <location>
        <begin position="51"/>
        <end position="74"/>
    </location>
</feature>
<dbReference type="PANTHER" id="PTHR38045">
    <property type="entry name" value="CHROMOSOME 1, WHOLE GENOME SHOTGUN SEQUENCE"/>
    <property type="match status" value="1"/>
</dbReference>
<dbReference type="EMBL" id="ML122283">
    <property type="protein sequence ID" value="RPD57031.1"/>
    <property type="molecule type" value="Genomic_DNA"/>
</dbReference>
<dbReference type="SUPFAM" id="SSF48230">
    <property type="entry name" value="Chondroitin AC/alginate lyase"/>
    <property type="match status" value="1"/>
</dbReference>
<accession>A0A5C2S134</accession>
<evidence type="ECO:0000256" key="1">
    <source>
        <dbReference type="ARBA" id="ARBA00004196"/>
    </source>
</evidence>
<dbReference type="InterPro" id="IPR008929">
    <property type="entry name" value="Chondroitin_lyas"/>
</dbReference>
<dbReference type="Gene3D" id="2.70.98.70">
    <property type="match status" value="1"/>
</dbReference>
<dbReference type="GO" id="GO:0016829">
    <property type="term" value="F:lyase activity"/>
    <property type="evidence" value="ECO:0007669"/>
    <property type="project" value="InterPro"/>
</dbReference>
<dbReference type="InterPro" id="IPR012480">
    <property type="entry name" value="Hepar_II_III_C"/>
</dbReference>
<protein>
    <submittedName>
        <fullName evidence="5">Uncharacterized protein</fullName>
    </submittedName>
</protein>
<evidence type="ECO:0000313" key="6">
    <source>
        <dbReference type="Proteomes" id="UP000313359"/>
    </source>
</evidence>
<dbReference type="InterPro" id="IPR032518">
    <property type="entry name" value="HepII_N"/>
</dbReference>
<gene>
    <name evidence="5" type="ORF">L227DRAFT_530720</name>
</gene>
<dbReference type="Pfam" id="PF07940">
    <property type="entry name" value="Hepar_II_III_C"/>
    <property type="match status" value="1"/>
</dbReference>
<evidence type="ECO:0000313" key="5">
    <source>
        <dbReference type="EMBL" id="RPD57031.1"/>
    </source>
</evidence>
<dbReference type="OrthoDB" id="3476529at2759"/>
<reference evidence="5" key="1">
    <citation type="journal article" date="2018" name="Genome Biol. Evol.">
        <title>Genomics and development of Lentinus tigrinus, a white-rot wood-decaying mushroom with dimorphic fruiting bodies.</title>
        <authorList>
            <person name="Wu B."/>
            <person name="Xu Z."/>
            <person name="Knudson A."/>
            <person name="Carlson A."/>
            <person name="Chen N."/>
            <person name="Kovaka S."/>
            <person name="LaButti K."/>
            <person name="Lipzen A."/>
            <person name="Pennachio C."/>
            <person name="Riley R."/>
            <person name="Schakwitz W."/>
            <person name="Umezawa K."/>
            <person name="Ohm R.A."/>
            <person name="Grigoriev I.V."/>
            <person name="Nagy L.G."/>
            <person name="Gibbons J."/>
            <person name="Hibbett D."/>
        </authorList>
    </citation>
    <scope>NUCLEOTIDE SEQUENCE [LARGE SCALE GENOMIC DNA]</scope>
    <source>
        <strain evidence="5">ALCF2SS1-6</strain>
    </source>
</reference>
<keyword evidence="6" id="KW-1185">Reference proteome</keyword>
<evidence type="ECO:0000259" key="4">
    <source>
        <dbReference type="Pfam" id="PF16332"/>
    </source>
</evidence>
<comment type="subcellular location">
    <subcellularLocation>
        <location evidence="1">Cell envelope</location>
    </subcellularLocation>
</comment>
<feature type="domain" description="Heparinase II N-terminal" evidence="4">
    <location>
        <begin position="223"/>
        <end position="427"/>
    </location>
</feature>
<organism evidence="5 6">
    <name type="scientific">Lentinus tigrinus ALCF2SS1-6</name>
    <dbReference type="NCBI Taxonomy" id="1328759"/>
    <lineage>
        <taxon>Eukaryota</taxon>
        <taxon>Fungi</taxon>
        <taxon>Dikarya</taxon>
        <taxon>Basidiomycota</taxon>
        <taxon>Agaricomycotina</taxon>
        <taxon>Agaricomycetes</taxon>
        <taxon>Polyporales</taxon>
        <taxon>Polyporaceae</taxon>
        <taxon>Lentinus</taxon>
    </lineage>
</organism>
<evidence type="ECO:0000259" key="3">
    <source>
        <dbReference type="Pfam" id="PF07940"/>
    </source>
</evidence>
<dbReference type="Proteomes" id="UP000313359">
    <property type="component" value="Unassembled WGS sequence"/>
</dbReference>
<dbReference type="Gene3D" id="1.50.10.100">
    <property type="entry name" value="Chondroitin AC/alginate lyase"/>
    <property type="match status" value="1"/>
</dbReference>
<dbReference type="PANTHER" id="PTHR38045:SF1">
    <property type="entry name" value="HEPARINASE II_III-LIKE PROTEIN"/>
    <property type="match status" value="1"/>
</dbReference>
<dbReference type="AlphaFoldDB" id="A0A5C2S134"/>
<sequence length="791" mass="86424">MASNYAYNPAYNHSNASAINQSNPYGSGDPYYNESTGFISPHKAKKGTSKWIKFGIPVAVVVIAAVVIGVVLGVRSSNKNSSSSSSSASSKGGQAAGSAQGDLAIFATATASQFMLPIYPSTTNTAVLHSPTFSASSDGSNAWPTDTFSPASPAPTSVRSDRPRLIAPSYKWDALPKMIENNAYLQTWNETIFGNATAYYDLPVVQYFMDGDSGILDNAREIKMRVKAFSYVYRLTKDTKWADRAFKELQNAAGNGTTAFGPDGTDKWNPTHFLDTAEFTAAFGIAYDWLYDVLTDEQKSQIRTSMIFYGLERGLVAFNNSDNRFTGWWASNIYGNWNCVCNGGLTLGALAILGDDTTGTAEQILAQTVPNVKENCVWAVSDDGSWAETANYWYFGTTGFAEMASALMTATGSYYDLFDTNPNFYKTGLFHMAITGPGSLFAWGDHGPNKFSTTANGMFLFGDYYKHPEYQLFQRDQHDAAEPWSMFWYNPTASGAFWDGLAIDQFFTNHTDQWTAMRSSWTDENGLYVAMKAGTLQGHQTHNDLDCGDFVLDALGTRWAGELGSGDYRSLNYFSNDTQQSDRWLYYRKRTEGQNTILVNKQNQIVTAQPSILQTLSSGTTQGSSTVLDISTDDTALFTADLSSANDPSLVSSWKRGVRTLNGRKQVLLQDDITATGDIMWRMHTNATVTVDGTTATLKIGDKTLQMSIVNPPDGVSMTTGDAVRFSDDPALPAGQTDQENPGVTVVMINLPAGTYSLQVLFNPQWDGMSASDFVSPKAVAIDDWSLSSHN</sequence>
<name>A0A5C2S134_9APHY</name>